<name>D0WC44_NEILA</name>
<comment type="caution">
    <text evidence="1">The sequence shown here is derived from an EMBL/GenBank/DDBJ whole genome shotgun (WGS) entry which is preliminary data.</text>
</comment>
<dbReference type="AlphaFoldDB" id="D0WC44"/>
<organism evidence="1 2">
    <name type="scientific">Neisseria lactamica ATCC 23970</name>
    <dbReference type="NCBI Taxonomy" id="546265"/>
    <lineage>
        <taxon>Bacteria</taxon>
        <taxon>Pseudomonadati</taxon>
        <taxon>Pseudomonadota</taxon>
        <taxon>Betaproteobacteria</taxon>
        <taxon>Neisseriales</taxon>
        <taxon>Neisseriaceae</taxon>
        <taxon>Neisseria</taxon>
    </lineage>
</organism>
<gene>
    <name evidence="1" type="ORF">NEILACOT_05124</name>
</gene>
<proteinExistence type="predicted"/>
<protein>
    <submittedName>
        <fullName evidence="1">Uncharacterized protein</fullName>
    </submittedName>
</protein>
<reference evidence="1 2" key="1">
    <citation type="submission" date="2009-10" db="EMBL/GenBank/DDBJ databases">
        <authorList>
            <person name="Weinstock G."/>
            <person name="Sodergren E."/>
            <person name="Clifton S."/>
            <person name="Fulton L."/>
            <person name="Fulton B."/>
            <person name="Courtney L."/>
            <person name="Fronick C."/>
            <person name="Harrison M."/>
            <person name="Strong C."/>
            <person name="Farmer C."/>
            <person name="Delahaunty K."/>
            <person name="Markovic C."/>
            <person name="Hall O."/>
            <person name="Minx P."/>
            <person name="Tomlinson C."/>
            <person name="Mitreva M."/>
            <person name="Nelson J."/>
            <person name="Hou S."/>
            <person name="Wollam A."/>
            <person name="Pepin K.H."/>
            <person name="Johnson M."/>
            <person name="Bhonagiri V."/>
            <person name="Nash W.E."/>
            <person name="Warren W."/>
            <person name="Chinwalla A."/>
            <person name="Mardis E.R."/>
            <person name="Wilson R.K."/>
        </authorList>
    </citation>
    <scope>NUCLEOTIDE SEQUENCE [LARGE SCALE GENOMIC DNA]</scope>
    <source>
        <strain evidence="1 2">ATCC 23970</strain>
    </source>
</reference>
<sequence length="39" mass="4141">MCSLGCMPSETCTVSDGIFAFRVIIRAAHGTGRQSPRIA</sequence>
<dbReference type="EMBL" id="ACEQ02000029">
    <property type="protein sequence ID" value="EEZ74821.1"/>
    <property type="molecule type" value="Genomic_DNA"/>
</dbReference>
<dbReference type="Proteomes" id="UP000003843">
    <property type="component" value="Unassembled WGS sequence"/>
</dbReference>
<accession>D0WC44</accession>
<evidence type="ECO:0000313" key="1">
    <source>
        <dbReference type="EMBL" id="EEZ74821.1"/>
    </source>
</evidence>
<evidence type="ECO:0000313" key="2">
    <source>
        <dbReference type="Proteomes" id="UP000003843"/>
    </source>
</evidence>